<evidence type="ECO:0000313" key="15">
    <source>
        <dbReference type="EMBL" id="CAH0386125.1"/>
    </source>
</evidence>
<dbReference type="CDD" id="cd05911">
    <property type="entry name" value="Firefly_Luc_like"/>
    <property type="match status" value="1"/>
</dbReference>
<evidence type="ECO:0000256" key="6">
    <source>
        <dbReference type="ARBA" id="ARBA00022840"/>
    </source>
</evidence>
<proteinExistence type="inferred from homology"/>
<dbReference type="FunFam" id="3.30.300.30:FF:000007">
    <property type="entry name" value="4-coumarate--CoA ligase 2"/>
    <property type="match status" value="1"/>
</dbReference>
<evidence type="ECO:0000256" key="7">
    <source>
        <dbReference type="ARBA" id="ARBA00023002"/>
    </source>
</evidence>
<comment type="similarity">
    <text evidence="2">Belongs to the ATP-dependent AMP-binding enzyme family.</text>
</comment>
<keyword evidence="5" id="KW-0547">Nucleotide-binding</keyword>
<keyword evidence="11" id="KW-0599">Photoprotein</keyword>
<evidence type="ECO:0000256" key="4">
    <source>
        <dbReference type="ARBA" id="ARBA00019043"/>
    </source>
</evidence>
<dbReference type="InterPro" id="IPR000873">
    <property type="entry name" value="AMP-dep_synth/lig_dom"/>
</dbReference>
<keyword evidence="10" id="KW-0455">Luminescence</keyword>
<dbReference type="Gene3D" id="3.30.300.30">
    <property type="match status" value="1"/>
</dbReference>
<evidence type="ECO:0000256" key="2">
    <source>
        <dbReference type="ARBA" id="ARBA00006432"/>
    </source>
</evidence>
<evidence type="ECO:0000256" key="11">
    <source>
        <dbReference type="ARBA" id="ARBA00023262"/>
    </source>
</evidence>
<keyword evidence="6" id="KW-0067">ATP-binding</keyword>
<dbReference type="SUPFAM" id="SSF56801">
    <property type="entry name" value="Acetyl-CoA synthetase-like"/>
    <property type="match status" value="1"/>
</dbReference>
<dbReference type="AlphaFoldDB" id="A0A9P0A814"/>
<dbReference type="EC" id="1.13.12.7" evidence="3"/>
<dbReference type="Gene3D" id="3.40.50.980">
    <property type="match status" value="2"/>
</dbReference>
<dbReference type="Gene3D" id="2.30.38.10">
    <property type="entry name" value="Luciferase, Domain 3"/>
    <property type="match status" value="1"/>
</dbReference>
<dbReference type="GO" id="GO:0005777">
    <property type="term" value="C:peroxisome"/>
    <property type="evidence" value="ECO:0007669"/>
    <property type="project" value="UniProtKB-SubCell"/>
</dbReference>
<dbReference type="GO" id="GO:0004467">
    <property type="term" value="F:long-chain fatty acid-CoA ligase activity"/>
    <property type="evidence" value="ECO:0007669"/>
    <property type="project" value="TreeGrafter"/>
</dbReference>
<feature type="domain" description="AMP-dependent synthetase/ligase" evidence="13">
    <location>
        <begin position="24"/>
        <end position="384"/>
    </location>
</feature>
<name>A0A9P0A814_BEMTA</name>
<dbReference type="InterPro" id="IPR045851">
    <property type="entry name" value="AMP-bd_C_sf"/>
</dbReference>
<dbReference type="GO" id="GO:0046949">
    <property type="term" value="P:fatty-acyl-CoA biosynthetic process"/>
    <property type="evidence" value="ECO:0007669"/>
    <property type="project" value="TreeGrafter"/>
</dbReference>
<dbReference type="PROSITE" id="PS00455">
    <property type="entry name" value="AMP_BINDING"/>
    <property type="match status" value="1"/>
</dbReference>
<dbReference type="InterPro" id="IPR020845">
    <property type="entry name" value="AMP-binding_CS"/>
</dbReference>
<evidence type="ECO:0000259" key="14">
    <source>
        <dbReference type="Pfam" id="PF13193"/>
    </source>
</evidence>
<evidence type="ECO:0000259" key="13">
    <source>
        <dbReference type="Pfam" id="PF00501"/>
    </source>
</evidence>
<keyword evidence="7" id="KW-0560">Oxidoreductase</keyword>
<evidence type="ECO:0000256" key="3">
    <source>
        <dbReference type="ARBA" id="ARBA00012532"/>
    </source>
</evidence>
<feature type="domain" description="AMP-binding enzyme C-terminal" evidence="14">
    <location>
        <begin position="435"/>
        <end position="511"/>
    </location>
</feature>
<keyword evidence="16" id="KW-1185">Reference proteome</keyword>
<evidence type="ECO:0000256" key="12">
    <source>
        <dbReference type="ARBA" id="ARBA00048497"/>
    </source>
</evidence>
<evidence type="ECO:0000256" key="5">
    <source>
        <dbReference type="ARBA" id="ARBA00022741"/>
    </source>
</evidence>
<reference evidence="15" key="1">
    <citation type="submission" date="2021-12" db="EMBL/GenBank/DDBJ databases">
        <authorList>
            <person name="King R."/>
        </authorList>
    </citation>
    <scope>NUCLEOTIDE SEQUENCE</scope>
</reference>
<comment type="catalytic activity">
    <reaction evidence="12">
        <text>firefly D-luciferin + ATP + O2 = firefly oxyluciferin + hnu + AMP + CO2 + diphosphate</text>
        <dbReference type="Rhea" id="RHEA:10732"/>
        <dbReference type="ChEBI" id="CHEBI:15379"/>
        <dbReference type="ChEBI" id="CHEBI:16526"/>
        <dbReference type="ChEBI" id="CHEBI:16792"/>
        <dbReference type="ChEBI" id="CHEBI:30212"/>
        <dbReference type="ChEBI" id="CHEBI:30616"/>
        <dbReference type="ChEBI" id="CHEBI:33019"/>
        <dbReference type="ChEBI" id="CHEBI:58038"/>
        <dbReference type="ChEBI" id="CHEBI:456215"/>
        <dbReference type="EC" id="1.13.12.7"/>
    </reaction>
</comment>
<sequence>MFFSLSLIECLQTDFSVSQTCGATGRSYKYGEGRVLCQNFAKSLLTKVGLKPGEVVGILMPNIPEYVIAIHGALEAGLTVTVVNPLYTVGEIKRQFENAEVSCVITIEQFVPLAQGAVEGLKGYKGHIVVGGDSAPEKKVFGLKELIMEGFSLDTPLPKVSADDIALLPYSSGTTGMPKGVKLTHKNCAVNLEQCKHPDFVNHTPTSETEQERVLSVLPFFHTYGFNGILNTALMYGMHMITIPKFTPEAYIECVLKYKPTILFVVPSLLLFLASHPAVTAETLSSIKEVTSGAAPGPKSLIDKFKYKLGRDNVSIRQGYGMSETSPCTTLTPWNLPASKLGSVGQLVKGTQARIVSLTTKEDLDAHQSGELYVRGPQVMAGYLKNDEATKETIDEEGWLHTGDVAYYDEDHYFFIVDRTKELIKVKGNQVSPTELESIIMQIQGVADAAVVGIPDILSGEIPRAFVVRRPGSTVTEEDIIQHVEPKVAAYKKLAGGVRFLDMIPRNPAGKVLRNELKVFGNKEKA</sequence>
<dbReference type="PANTHER" id="PTHR24096:SF394">
    <property type="entry name" value="LUCIFERIN 4-MONOOXYGENASE"/>
    <property type="match status" value="1"/>
</dbReference>
<dbReference type="GO" id="GO:0008218">
    <property type="term" value="P:bioluminescence"/>
    <property type="evidence" value="ECO:0007669"/>
    <property type="project" value="UniProtKB-KW"/>
</dbReference>
<dbReference type="Pfam" id="PF00501">
    <property type="entry name" value="AMP-binding"/>
    <property type="match status" value="1"/>
</dbReference>
<evidence type="ECO:0000313" key="16">
    <source>
        <dbReference type="Proteomes" id="UP001152759"/>
    </source>
</evidence>
<keyword evidence="8" id="KW-0503">Monooxygenase</keyword>
<dbReference type="FunFam" id="3.40.50.12780:FF:000003">
    <property type="entry name" value="Long-chain-fatty-acid--CoA ligase FadD"/>
    <property type="match status" value="1"/>
</dbReference>
<dbReference type="InterPro" id="IPR025110">
    <property type="entry name" value="AMP-bd_C"/>
</dbReference>
<dbReference type="EMBL" id="OU963864">
    <property type="protein sequence ID" value="CAH0386125.1"/>
    <property type="molecule type" value="Genomic_DNA"/>
</dbReference>
<dbReference type="Proteomes" id="UP001152759">
    <property type="component" value="Chromosome 3"/>
</dbReference>
<protein>
    <recommendedName>
        <fullName evidence="4">Luciferin 4-monooxygenase</fullName>
        <ecNumber evidence="3">1.13.12.7</ecNumber>
    </recommendedName>
</protein>
<dbReference type="GO" id="GO:0005524">
    <property type="term" value="F:ATP binding"/>
    <property type="evidence" value="ECO:0007669"/>
    <property type="project" value="UniProtKB-KW"/>
</dbReference>
<evidence type="ECO:0000256" key="9">
    <source>
        <dbReference type="ARBA" id="ARBA00023140"/>
    </source>
</evidence>
<evidence type="ECO:0000256" key="1">
    <source>
        <dbReference type="ARBA" id="ARBA00004275"/>
    </source>
</evidence>
<dbReference type="Pfam" id="PF13193">
    <property type="entry name" value="AMP-binding_C"/>
    <property type="match status" value="1"/>
</dbReference>
<comment type="subcellular location">
    <subcellularLocation>
        <location evidence="1">Peroxisome</location>
    </subcellularLocation>
</comment>
<evidence type="ECO:0000256" key="10">
    <source>
        <dbReference type="ARBA" id="ARBA00023223"/>
    </source>
</evidence>
<keyword evidence="9" id="KW-0576">Peroxisome</keyword>
<gene>
    <name evidence="15" type="ORF">BEMITA_LOCUS5284</name>
</gene>
<accession>A0A9P0A814</accession>
<evidence type="ECO:0000256" key="8">
    <source>
        <dbReference type="ARBA" id="ARBA00023033"/>
    </source>
</evidence>
<organism evidence="15 16">
    <name type="scientific">Bemisia tabaci</name>
    <name type="common">Sweetpotato whitefly</name>
    <name type="synonym">Aleurodes tabaci</name>
    <dbReference type="NCBI Taxonomy" id="7038"/>
    <lineage>
        <taxon>Eukaryota</taxon>
        <taxon>Metazoa</taxon>
        <taxon>Ecdysozoa</taxon>
        <taxon>Arthropoda</taxon>
        <taxon>Hexapoda</taxon>
        <taxon>Insecta</taxon>
        <taxon>Pterygota</taxon>
        <taxon>Neoptera</taxon>
        <taxon>Paraneoptera</taxon>
        <taxon>Hemiptera</taxon>
        <taxon>Sternorrhyncha</taxon>
        <taxon>Aleyrodoidea</taxon>
        <taxon>Aleyrodidae</taxon>
        <taxon>Aleyrodinae</taxon>
        <taxon>Bemisia</taxon>
    </lineage>
</organism>
<dbReference type="GO" id="GO:0004497">
    <property type="term" value="F:monooxygenase activity"/>
    <property type="evidence" value="ECO:0007669"/>
    <property type="project" value="UniProtKB-KW"/>
</dbReference>
<dbReference type="PANTHER" id="PTHR24096">
    <property type="entry name" value="LONG-CHAIN-FATTY-ACID--COA LIGASE"/>
    <property type="match status" value="1"/>
</dbReference>